<evidence type="ECO:0000256" key="1">
    <source>
        <dbReference type="ARBA" id="ARBA00001966"/>
    </source>
</evidence>
<dbReference type="InterPro" id="IPR014808">
    <property type="entry name" value="DNA_replication_fac_Dna2_N"/>
</dbReference>
<evidence type="ECO:0000256" key="10">
    <source>
        <dbReference type="ARBA" id="ARBA00022806"/>
    </source>
</evidence>
<dbReference type="GO" id="GO:0071932">
    <property type="term" value="P:replication fork reversal"/>
    <property type="evidence" value="ECO:0007669"/>
    <property type="project" value="TreeGrafter"/>
</dbReference>
<reference evidence="24" key="1">
    <citation type="submission" date="2016-01" db="EMBL/GenBank/DDBJ databases">
        <title>Reference transcriptome for the parasite Schistocephalus solidus: insights into the molecular evolution of parasitism.</title>
        <authorList>
            <person name="Hebert F.O."/>
            <person name="Grambauer S."/>
            <person name="Barber I."/>
            <person name="Landry C.R."/>
            <person name="Aubin-Horth N."/>
        </authorList>
    </citation>
    <scope>NUCLEOTIDE SEQUENCE</scope>
</reference>
<feature type="compositionally biased region" description="Polar residues" evidence="20">
    <location>
        <begin position="337"/>
        <end position="351"/>
    </location>
</feature>
<keyword evidence="14 19" id="KW-0238">DNA-binding</keyword>
<evidence type="ECO:0000256" key="7">
    <source>
        <dbReference type="ARBA" id="ARBA00022741"/>
    </source>
</evidence>
<keyword evidence="11 19" id="KW-0067">ATP-binding</keyword>
<dbReference type="PANTHER" id="PTHR10887">
    <property type="entry name" value="DNA2/NAM7 HELICASE FAMILY"/>
    <property type="match status" value="1"/>
</dbReference>
<dbReference type="GO" id="GO:0051539">
    <property type="term" value="F:4 iron, 4 sulfur cluster binding"/>
    <property type="evidence" value="ECO:0007669"/>
    <property type="project" value="UniProtKB-UniRule"/>
</dbReference>
<dbReference type="GO" id="GO:0006281">
    <property type="term" value="P:DNA repair"/>
    <property type="evidence" value="ECO:0007669"/>
    <property type="project" value="UniProtKB-KW"/>
</dbReference>
<dbReference type="GO" id="GO:0005634">
    <property type="term" value="C:nucleus"/>
    <property type="evidence" value="ECO:0007669"/>
    <property type="project" value="UniProtKB-SubCell"/>
</dbReference>
<evidence type="ECO:0000256" key="18">
    <source>
        <dbReference type="ARBA" id="ARBA00047995"/>
    </source>
</evidence>
<dbReference type="GO" id="GO:0005694">
    <property type="term" value="C:chromosome"/>
    <property type="evidence" value="ECO:0007669"/>
    <property type="project" value="UniProtKB-SubCell"/>
</dbReference>
<evidence type="ECO:0000256" key="3">
    <source>
        <dbReference type="ARBA" id="ARBA00022485"/>
    </source>
</evidence>
<evidence type="ECO:0000256" key="14">
    <source>
        <dbReference type="ARBA" id="ARBA00023125"/>
    </source>
</evidence>
<comment type="catalytic activity">
    <reaction evidence="18 19">
        <text>ATP + H2O = ADP + phosphate + H(+)</text>
        <dbReference type="Rhea" id="RHEA:13065"/>
        <dbReference type="ChEBI" id="CHEBI:15377"/>
        <dbReference type="ChEBI" id="CHEBI:15378"/>
        <dbReference type="ChEBI" id="CHEBI:30616"/>
        <dbReference type="ChEBI" id="CHEBI:43474"/>
        <dbReference type="ChEBI" id="CHEBI:456216"/>
        <dbReference type="EC" id="3.6.4.12"/>
    </reaction>
</comment>
<evidence type="ECO:0000256" key="2">
    <source>
        <dbReference type="ARBA" id="ARBA00007913"/>
    </source>
</evidence>
<comment type="subcellular location">
    <subcellularLocation>
        <location evidence="19">Nucleus</location>
    </subcellularLocation>
    <subcellularLocation>
        <location evidence="19">Chromosome</location>
    </subcellularLocation>
</comment>
<comment type="function">
    <text evidence="19">Key enzyme involved in DNA replication and DNA repair. Involved in Okazaki fragments processing by cleaving long flaps that escape FEN1: flaps that are longer than 27 nucleotides are coated by replication protein A complex (RPA), leading to recruit DNA2 which cleaves the flap until it is too short to bind RPA and becomes a substrate for FEN1. Also involved in 5'-end resection of DNA during double-strand break (DSB) repair by mediating the cleavage of 5'-ssDNA.</text>
</comment>
<dbReference type="GO" id="GO:0017108">
    <property type="term" value="F:5'-flap endonuclease activity"/>
    <property type="evidence" value="ECO:0007669"/>
    <property type="project" value="UniProtKB-UniRule"/>
</dbReference>
<feature type="region of interest" description="Disordered" evidence="20">
    <location>
        <begin position="1"/>
        <end position="63"/>
    </location>
</feature>
<evidence type="ECO:0000256" key="20">
    <source>
        <dbReference type="SAM" id="MobiDB-lite"/>
    </source>
</evidence>
<dbReference type="InterPro" id="IPR011604">
    <property type="entry name" value="PDDEXK-like_dom_sf"/>
</dbReference>
<dbReference type="GO" id="GO:0017116">
    <property type="term" value="F:single-stranded DNA helicase activity"/>
    <property type="evidence" value="ECO:0007669"/>
    <property type="project" value="UniProtKB-UniRule"/>
</dbReference>
<sequence>MPREPRRRNGPAQRAKGNTARQTTLFSFLKQTSLNKDPTEVSDSGPPECTTMGDAPLSSSSATASADWIILDTPPASRPFAASSSSKRLTGRPALGPLVVPGIENVPGTLPVPVKLTPRQHKAPRRSSFLVRRHELATEKRLAEAMRTGQPMAPLSRDGNYDGLNYAPVEQNASSASPIQVAASQRARKMALAASGGLPAKRTRLNQVTSPQAVTDSMAASETASQGERSFVFEDDSPLILRKTPLPLLLPTAKLDTQELDTLDDILNEDPARRVLEPPRAYSLLPKSLSKPVNFPPGPAGSPKLPLDKENINLLDDLVHAPAVGVQSKNKQKDLPRSSNPSLLQTSVTRNSKGEKEAETTSPSLPQERSYMSDNSLIDAALSDWSGTSSDGLGVAVETLLPSQVFTNDRNWLRCQVHAVVPTKQALKLSLDVCGVRTGGKLKIEAELSGTWADTPVKVGDIVNLVPSYSSASTQAFNCQRLWRLSDSDTTQSEESQPPALFVLHPDLLLSGTTVVGSLTCPRRSVLQQFWASGGDCVQASETAPSGNSGSVTPTSPAGQVMLIGTVVHEVFQKLVCREDPVDESSALAAFRKSVLKQSVILQVYALALNVSDFCRELCVFTPHILKWIVQNPKRTKASALRTVCNKSRQVIPTLLDVLDIEENLWIPKLGVKGKIDMTVSCSLAGLNLSEESTNHPLMIPFELKTGRPSYSFEHIGQVLLYTLMLADRYRDQQNTSNAMDVGNCGWLVYLREPVDRQNRAIVRPSASSFRGLIDTRNRLAEAIQQVISLEKLRSSTWRPPLPPNIGQMRICSTCPQQLTCGLFLDKPAFGSAASEVENLLRSRCSHLSANHIDFFCLWSRLQLLEHAAATRLDNVVAGIVESGPPSTELTPPGCIRELVVEQTSRSTEPDSDDYIIRFKKNNGSPIQLKAFSVGDFVLVSSDNGRHVGLCLATISGYHGNETDATATTAAFALVDSNASLMISIRCDRKLPTWIRAFRLDRYISDKATQINLSNLVELMQDTPLSSRLRGLLIDRRPPRFTGSLPKRVILKIRSFLKPLNPCQRTAVLSVLMSKDYTLVEGFPGSGKTETLASLLKCLACLHKKALLVSFTHSAVDNVLTRLTEAHINVLRLGATERVKDVVRPFSLEQNLADHVRCLADQPGSQLVQSLQSAVDFVRQAVESADVVACTALAAGGSTLSHPALAHRTFDVVVVDEATQLLMPTVLGGLLRLQPAGQFVLVGDTKQLPPLVQSSEARAAGFSKSLFSCLLSSALRDMETQLPFDAASDSAEPCGGCLQELTLQYRMNSSILRLANSLFYEGKMKCASEAVARATLPISAENVTRVLGKEGERKDSLWLKRALSPELEDSVIFLSTENLRDCHSPPTTSRTKVNDMEIVVVDALVKKLLLLEVDAGDIGLVAPYRAQVAALRRVLNDLQNAAKLEVNTVDQYQGRDKSVIIVSFVDCINPLPPSTTSAPGATPNGPVKGASSGRSDTSLLDELSRLTVALTRAKHKLIMIGCAGHPAAEAAFTDRTLCQLSRILQAQRSVQVIPGDWAF</sequence>
<feature type="domain" description="DNA2/NAM7 helicase helicase" evidence="22">
    <location>
        <begin position="1060"/>
        <end position="1158"/>
    </location>
</feature>
<evidence type="ECO:0000256" key="13">
    <source>
        <dbReference type="ARBA" id="ARBA00023014"/>
    </source>
</evidence>
<feature type="domain" description="DNA replication factor Dna2 N-terminal" evidence="21">
    <location>
        <begin position="447"/>
        <end position="681"/>
    </location>
</feature>
<feature type="region of interest" description="Disordered" evidence="20">
    <location>
        <begin position="79"/>
        <end position="126"/>
    </location>
</feature>
<keyword evidence="3 19" id="KW-0004">4Fe-4S</keyword>
<dbReference type="InterPro" id="IPR041677">
    <property type="entry name" value="DNA2/NAM7_AAA_11"/>
</dbReference>
<dbReference type="InterPro" id="IPR047187">
    <property type="entry name" value="SF1_C_Upf1"/>
</dbReference>
<keyword evidence="6 19" id="KW-0479">Metal-binding</keyword>
<gene>
    <name evidence="24" type="ORF">TR116232</name>
</gene>
<dbReference type="EMBL" id="GEEE01015413">
    <property type="protein sequence ID" value="JAP47812.1"/>
    <property type="molecule type" value="Transcribed_RNA"/>
</dbReference>
<feature type="region of interest" description="Disordered" evidence="20">
    <location>
        <begin position="1473"/>
        <end position="1496"/>
    </location>
</feature>
<feature type="compositionally biased region" description="Low complexity" evidence="20">
    <location>
        <begin position="1474"/>
        <end position="1483"/>
    </location>
</feature>
<keyword evidence="17 19" id="KW-0511">Multifunctional enzyme</keyword>
<evidence type="ECO:0000259" key="23">
    <source>
        <dbReference type="Pfam" id="PF13087"/>
    </source>
</evidence>
<evidence type="ECO:0000256" key="4">
    <source>
        <dbReference type="ARBA" id="ARBA00022705"/>
    </source>
</evidence>
<feature type="region of interest" description="Disordered" evidence="20">
    <location>
        <begin position="286"/>
        <end position="308"/>
    </location>
</feature>
<evidence type="ECO:0000256" key="19">
    <source>
        <dbReference type="RuleBase" id="RU367041"/>
    </source>
</evidence>
<evidence type="ECO:0000256" key="16">
    <source>
        <dbReference type="ARBA" id="ARBA00023242"/>
    </source>
</evidence>
<evidence type="ECO:0000256" key="8">
    <source>
        <dbReference type="ARBA" id="ARBA00022763"/>
    </source>
</evidence>
<evidence type="ECO:0000313" key="24">
    <source>
        <dbReference type="EMBL" id="JAP47812.1"/>
    </source>
</evidence>
<dbReference type="GO" id="GO:0005737">
    <property type="term" value="C:cytoplasm"/>
    <property type="evidence" value="ECO:0007669"/>
    <property type="project" value="TreeGrafter"/>
</dbReference>
<comment type="cofactor">
    <cofactor evidence="1">
        <name>[4Fe-4S] cluster</name>
        <dbReference type="ChEBI" id="CHEBI:49883"/>
    </cofactor>
</comment>
<organism evidence="24">
    <name type="scientific">Schistocephalus solidus</name>
    <name type="common">Tapeworm</name>
    <dbReference type="NCBI Taxonomy" id="70667"/>
    <lineage>
        <taxon>Eukaryota</taxon>
        <taxon>Metazoa</taxon>
        <taxon>Spiralia</taxon>
        <taxon>Lophotrochozoa</taxon>
        <taxon>Platyhelminthes</taxon>
        <taxon>Cestoda</taxon>
        <taxon>Eucestoda</taxon>
        <taxon>Diphyllobothriidea</taxon>
        <taxon>Diphyllobothriidae</taxon>
        <taxon>Schistocephalus</taxon>
    </lineage>
</organism>
<dbReference type="InterPro" id="IPR027417">
    <property type="entry name" value="P-loop_NTPase"/>
</dbReference>
<feature type="compositionally biased region" description="Polar residues" evidence="20">
    <location>
        <begin position="360"/>
        <end position="370"/>
    </location>
</feature>
<dbReference type="GO" id="GO:0005524">
    <property type="term" value="F:ATP binding"/>
    <property type="evidence" value="ECO:0007669"/>
    <property type="project" value="UniProtKB-UniRule"/>
</dbReference>
<feature type="compositionally biased region" description="Polar residues" evidence="20">
    <location>
        <begin position="19"/>
        <end position="36"/>
    </location>
</feature>
<proteinExistence type="inferred from homology"/>
<dbReference type="Pfam" id="PF13086">
    <property type="entry name" value="AAA_11"/>
    <property type="match status" value="2"/>
</dbReference>
<evidence type="ECO:0000256" key="5">
    <source>
        <dbReference type="ARBA" id="ARBA00022722"/>
    </source>
</evidence>
<feature type="region of interest" description="Disordered" evidence="20">
    <location>
        <begin position="323"/>
        <end position="370"/>
    </location>
</feature>
<dbReference type="EC" id="3.6.4.12" evidence="19"/>
<dbReference type="GO" id="GO:0003677">
    <property type="term" value="F:DNA binding"/>
    <property type="evidence" value="ECO:0007669"/>
    <property type="project" value="UniProtKB-UniRule"/>
</dbReference>
<dbReference type="CDD" id="cd18808">
    <property type="entry name" value="SF1_C_Upf1"/>
    <property type="match status" value="1"/>
</dbReference>
<evidence type="ECO:0000259" key="22">
    <source>
        <dbReference type="Pfam" id="PF13086"/>
    </source>
</evidence>
<comment type="similarity">
    <text evidence="2 19">Belongs to the DNA2/NAM7 helicase family.</text>
</comment>
<dbReference type="SUPFAM" id="SSF52540">
    <property type="entry name" value="P-loop containing nucleoside triphosphate hydrolases"/>
    <property type="match status" value="1"/>
</dbReference>
<evidence type="ECO:0000256" key="12">
    <source>
        <dbReference type="ARBA" id="ARBA00023004"/>
    </source>
</evidence>
<dbReference type="Pfam" id="PF08696">
    <property type="entry name" value="Dna2"/>
    <property type="match status" value="1"/>
</dbReference>
<keyword evidence="8 19" id="KW-0227">DNA damage</keyword>
<evidence type="ECO:0000256" key="11">
    <source>
        <dbReference type="ARBA" id="ARBA00022840"/>
    </source>
</evidence>
<name>A0A0X3PHW6_SCHSO</name>
<keyword evidence="5 19" id="KW-0540">Nuclease</keyword>
<dbReference type="InterPro" id="IPR045055">
    <property type="entry name" value="DNA2/NAM7-like"/>
</dbReference>
<evidence type="ECO:0000256" key="6">
    <source>
        <dbReference type="ARBA" id="ARBA00022723"/>
    </source>
</evidence>
<keyword evidence="12 19" id="KW-0408">Iron</keyword>
<keyword evidence="13 19" id="KW-0411">Iron-sulfur</keyword>
<feature type="domain" description="DNA2/NAM7 helicase helicase" evidence="22">
    <location>
        <begin position="1169"/>
        <end position="1254"/>
    </location>
</feature>
<dbReference type="PANTHER" id="PTHR10887:SF433">
    <property type="entry name" value="DNA REPLICATION ATP-DEPENDENT HELICASE_NUCLEASE DNA2"/>
    <property type="match status" value="1"/>
</dbReference>
<keyword evidence="10 19" id="KW-0347">Helicase</keyword>
<keyword evidence="16 19" id="KW-0539">Nucleus</keyword>
<evidence type="ECO:0000256" key="17">
    <source>
        <dbReference type="ARBA" id="ARBA00023268"/>
    </source>
</evidence>
<dbReference type="GO" id="GO:0033567">
    <property type="term" value="P:DNA replication, Okazaki fragment processing"/>
    <property type="evidence" value="ECO:0007669"/>
    <property type="project" value="UniProtKB-UniRule"/>
</dbReference>
<dbReference type="EC" id="3.1.-.-" evidence="19"/>
<keyword evidence="4 19" id="KW-0235">DNA replication</keyword>
<keyword evidence="15 19" id="KW-0234">DNA repair</keyword>
<dbReference type="Gene3D" id="3.40.50.300">
    <property type="entry name" value="P-loop containing nucleotide triphosphate hydrolases"/>
    <property type="match status" value="2"/>
</dbReference>
<evidence type="ECO:0000256" key="15">
    <source>
        <dbReference type="ARBA" id="ARBA00023204"/>
    </source>
</evidence>
<evidence type="ECO:0000256" key="9">
    <source>
        <dbReference type="ARBA" id="ARBA00022801"/>
    </source>
</evidence>
<dbReference type="Gene3D" id="3.90.320.10">
    <property type="match status" value="1"/>
</dbReference>
<accession>A0A0X3PHW6</accession>
<feature type="domain" description="DNA2/NAM7 helicase-like C-terminal" evidence="23">
    <location>
        <begin position="1299"/>
        <end position="1522"/>
    </location>
</feature>
<protein>
    <recommendedName>
        <fullName evidence="19">DNA replication ATP-dependent helicase/nuclease</fullName>
        <ecNumber evidence="19">3.1.-.-</ecNumber>
        <ecNumber evidence="19">3.6.4.12</ecNumber>
    </recommendedName>
</protein>
<keyword evidence="19" id="KW-0158">Chromosome</keyword>
<keyword evidence="7 19" id="KW-0547">Nucleotide-binding</keyword>
<dbReference type="GO" id="GO:0016887">
    <property type="term" value="F:ATP hydrolysis activity"/>
    <property type="evidence" value="ECO:0007669"/>
    <property type="project" value="RHEA"/>
</dbReference>
<evidence type="ECO:0000259" key="21">
    <source>
        <dbReference type="Pfam" id="PF08696"/>
    </source>
</evidence>
<dbReference type="InterPro" id="IPR041679">
    <property type="entry name" value="DNA2/NAM7-like_C"/>
</dbReference>
<keyword evidence="9 19" id="KW-0378">Hydrolase</keyword>
<dbReference type="GO" id="GO:0046872">
    <property type="term" value="F:metal ion binding"/>
    <property type="evidence" value="ECO:0007669"/>
    <property type="project" value="UniProtKB-UniRule"/>
</dbReference>
<dbReference type="Pfam" id="PF13087">
    <property type="entry name" value="AAA_12"/>
    <property type="match status" value="1"/>
</dbReference>